<dbReference type="AlphaFoldDB" id="A0A5J4WZX1"/>
<dbReference type="EMBL" id="SNRW01000553">
    <property type="protein sequence ID" value="KAA6400491.1"/>
    <property type="molecule type" value="Genomic_DNA"/>
</dbReference>
<accession>A0A5J4WZX1</accession>
<dbReference type="OrthoDB" id="10500762at2759"/>
<name>A0A5J4WZX1_9EUKA</name>
<reference evidence="1 2" key="1">
    <citation type="submission" date="2019-03" db="EMBL/GenBank/DDBJ databases">
        <title>Single cell metagenomics reveals metabolic interactions within the superorganism composed of flagellate Streblomastix strix and complex community of Bacteroidetes bacteria on its surface.</title>
        <authorList>
            <person name="Treitli S.C."/>
            <person name="Kolisko M."/>
            <person name="Husnik F."/>
            <person name="Keeling P."/>
            <person name="Hampl V."/>
        </authorList>
    </citation>
    <scope>NUCLEOTIDE SEQUENCE [LARGE SCALE GENOMIC DNA]</scope>
    <source>
        <strain evidence="1">ST1C</strain>
    </source>
</reference>
<organism evidence="1 2">
    <name type="scientific">Streblomastix strix</name>
    <dbReference type="NCBI Taxonomy" id="222440"/>
    <lineage>
        <taxon>Eukaryota</taxon>
        <taxon>Metamonada</taxon>
        <taxon>Preaxostyla</taxon>
        <taxon>Oxymonadida</taxon>
        <taxon>Streblomastigidae</taxon>
        <taxon>Streblomastix</taxon>
    </lineage>
</organism>
<comment type="caution">
    <text evidence="1">The sequence shown here is derived from an EMBL/GenBank/DDBJ whole genome shotgun (WGS) entry which is preliminary data.</text>
</comment>
<dbReference type="Proteomes" id="UP000324800">
    <property type="component" value="Unassembled WGS sequence"/>
</dbReference>
<gene>
    <name evidence="1" type="ORF">EZS28_003986</name>
</gene>
<evidence type="ECO:0000313" key="1">
    <source>
        <dbReference type="EMBL" id="KAA6400491.1"/>
    </source>
</evidence>
<proteinExistence type="predicted"/>
<protein>
    <submittedName>
        <fullName evidence="1">Uncharacterized protein</fullName>
    </submittedName>
</protein>
<sequence>MVPCLQGRRGQQLIAPFSPYLISLLRYHCGFNMVGARTGIRSIGWPFSKNFKEFIKTGTVKAATVCELRPTKVHYKDTCDDNLSDQNKMFNIGKFRDFFKYTADLITGLHAEPLTESGLKNIVYNVKPVTMSIKIMSQQSQRPFVVSAQRVEIWPFPTSATLTGIYARAMTCFENPCYQNINSSRALTFDGLDIQNQNTSVELRAAPKYQGATDSYYIANSSQKRSSPPIFCPVHDTFWLFSPAAGGSCIYDTSHSFDEVNGPICS</sequence>
<evidence type="ECO:0000313" key="2">
    <source>
        <dbReference type="Proteomes" id="UP000324800"/>
    </source>
</evidence>